<dbReference type="Proteomes" id="UP000034445">
    <property type="component" value="Unassembled WGS sequence"/>
</dbReference>
<reference evidence="1 2" key="1">
    <citation type="journal article" date="2015" name="Nature">
        <title>rRNA introns, odd ribosomes, and small enigmatic genomes across a large radiation of phyla.</title>
        <authorList>
            <person name="Brown C.T."/>
            <person name="Hug L.A."/>
            <person name="Thomas B.C."/>
            <person name="Sharon I."/>
            <person name="Castelle C.J."/>
            <person name="Singh A."/>
            <person name="Wilkins M.J."/>
            <person name="Williams K.H."/>
            <person name="Banfield J.F."/>
        </authorList>
    </citation>
    <scope>NUCLEOTIDE SEQUENCE [LARGE SCALE GENOMIC DNA]</scope>
</reference>
<dbReference type="AlphaFoldDB" id="A0A0G2AHI6"/>
<name>A0A0G2AHI6_9BACT</name>
<comment type="caution">
    <text evidence="1">The sequence shown here is derived from an EMBL/GenBank/DDBJ whole genome shotgun (WGS) entry which is preliminary data.</text>
</comment>
<dbReference type="EMBL" id="LCRF01000001">
    <property type="protein sequence ID" value="KKW32029.1"/>
    <property type="molecule type" value="Genomic_DNA"/>
</dbReference>
<accession>A0A0G2AHI6</accession>
<evidence type="ECO:0000313" key="1">
    <source>
        <dbReference type="EMBL" id="KKW32029.1"/>
    </source>
</evidence>
<gene>
    <name evidence="1" type="ORF">UY74_C0001G0002</name>
</gene>
<sequence>MVAVEFCEGGRKTIERSATDDLQIVRATQIEGDGGFGWEVFEILTKIFAPAATTFTALEAMEEAFQDDVGALDYAHPAAECFWQGDDVAEQRWAMTVEMVEDQIDGRPLILGWTAVGSARAQRLGELFEARLDVA</sequence>
<evidence type="ECO:0000313" key="2">
    <source>
        <dbReference type="Proteomes" id="UP000034445"/>
    </source>
</evidence>
<organism evidence="1 2">
    <name type="scientific">Candidatus Kaiserbacteria bacterium GW2011_GWC2_52_8b</name>
    <dbReference type="NCBI Taxonomy" id="1618676"/>
    <lineage>
        <taxon>Bacteria</taxon>
        <taxon>Candidatus Kaiseribacteriota</taxon>
    </lineage>
</organism>
<proteinExistence type="predicted"/>
<protein>
    <submittedName>
        <fullName evidence="1">Uncharacterized protein</fullName>
    </submittedName>
</protein>